<dbReference type="InterPro" id="IPR037171">
    <property type="entry name" value="NagB/RpiA_transferase-like"/>
</dbReference>
<dbReference type="NCBIfam" id="TIGR02727">
    <property type="entry name" value="MTHFS_bact"/>
    <property type="match status" value="1"/>
</dbReference>
<evidence type="ECO:0000256" key="4">
    <source>
        <dbReference type="RuleBase" id="RU361279"/>
    </source>
</evidence>
<keyword evidence="6" id="KW-1185">Reference proteome</keyword>
<dbReference type="InterPro" id="IPR002698">
    <property type="entry name" value="FTHF_cligase"/>
</dbReference>
<dbReference type="RefSeq" id="WP_191391711.1">
    <property type="nucleotide sequence ID" value="NZ_JACSNR010000001.1"/>
</dbReference>
<keyword evidence="4" id="KW-0479">Metal-binding</keyword>
<dbReference type="Gene3D" id="3.40.50.10420">
    <property type="entry name" value="NagB/RpiA/CoA transferase-like"/>
    <property type="match status" value="1"/>
</dbReference>
<dbReference type="InterPro" id="IPR024185">
    <property type="entry name" value="FTHF_cligase-like_sf"/>
</dbReference>
<evidence type="ECO:0000256" key="1">
    <source>
        <dbReference type="ARBA" id="ARBA00010638"/>
    </source>
</evidence>
<dbReference type="SUPFAM" id="SSF100950">
    <property type="entry name" value="NagB/RpiA/CoA transferase-like"/>
    <property type="match status" value="1"/>
</dbReference>
<keyword evidence="4" id="KW-0460">Magnesium</keyword>
<dbReference type="EMBL" id="JACSNR010000001">
    <property type="protein sequence ID" value="MBM6922193.1"/>
    <property type="molecule type" value="Genomic_DNA"/>
</dbReference>
<comment type="cofactor">
    <cofactor evidence="4">
        <name>Mg(2+)</name>
        <dbReference type="ChEBI" id="CHEBI:18420"/>
    </cofactor>
</comment>
<evidence type="ECO:0000313" key="6">
    <source>
        <dbReference type="Proteomes" id="UP000724149"/>
    </source>
</evidence>
<name>A0ABS2GJ78_9FIRM</name>
<reference evidence="5 6" key="1">
    <citation type="journal article" date="2021" name="Sci. Rep.">
        <title>The distribution of antibiotic resistance genes in chicken gut microbiota commensals.</title>
        <authorList>
            <person name="Juricova H."/>
            <person name="Matiasovicova J."/>
            <person name="Kubasova T."/>
            <person name="Cejkova D."/>
            <person name="Rychlik I."/>
        </authorList>
    </citation>
    <scope>NUCLEOTIDE SEQUENCE [LARGE SCALE GENOMIC DNA]</scope>
    <source>
        <strain evidence="5 6">An564</strain>
    </source>
</reference>
<keyword evidence="3 4" id="KW-0067">ATP-binding</keyword>
<evidence type="ECO:0000256" key="2">
    <source>
        <dbReference type="ARBA" id="ARBA00022741"/>
    </source>
</evidence>
<dbReference type="PANTHER" id="PTHR23407">
    <property type="entry name" value="ATPASE INHIBITOR/5-FORMYLTETRAHYDROFOLATE CYCLO-LIGASE"/>
    <property type="match status" value="1"/>
</dbReference>
<evidence type="ECO:0000313" key="5">
    <source>
        <dbReference type="EMBL" id="MBM6922193.1"/>
    </source>
</evidence>
<keyword evidence="2 4" id="KW-0547">Nucleotide-binding</keyword>
<sequence>MRKVDIRAYKNSLRDKAKAMRRGMDPEEKAQMDRQITDRICSLYQYREAQTLLCYVSKPIEVDTIPLIQRALADGKQVACPRCVEGTRQMEFYRIHSLDDLEKRTFGVLEPKVPGCEKLTDFTGSLCIVPALMYDLKGYRLGYGGGYYDRFLSGYDGYKIGITYRRNILRFLHYGRYDIPVDMIVTESFFRLTDRSRLHGRD</sequence>
<dbReference type="EC" id="6.3.3.2" evidence="4"/>
<protein>
    <recommendedName>
        <fullName evidence="4">5-formyltetrahydrofolate cyclo-ligase</fullName>
        <ecNumber evidence="4">6.3.3.2</ecNumber>
    </recommendedName>
</protein>
<keyword evidence="5" id="KW-0436">Ligase</keyword>
<accession>A0ABS2GJ78</accession>
<organism evidence="5 6">
    <name type="scientific">Hydrogenoanaerobacterium saccharovorans</name>
    <dbReference type="NCBI Taxonomy" id="474960"/>
    <lineage>
        <taxon>Bacteria</taxon>
        <taxon>Bacillati</taxon>
        <taxon>Bacillota</taxon>
        <taxon>Clostridia</taxon>
        <taxon>Eubacteriales</taxon>
        <taxon>Oscillospiraceae</taxon>
        <taxon>Hydrogenoanaerobacterium</taxon>
    </lineage>
</organism>
<comment type="catalytic activity">
    <reaction evidence="4">
        <text>(6S)-5-formyl-5,6,7,8-tetrahydrofolate + ATP = (6R)-5,10-methenyltetrahydrofolate + ADP + phosphate</text>
        <dbReference type="Rhea" id="RHEA:10488"/>
        <dbReference type="ChEBI" id="CHEBI:30616"/>
        <dbReference type="ChEBI" id="CHEBI:43474"/>
        <dbReference type="ChEBI" id="CHEBI:57455"/>
        <dbReference type="ChEBI" id="CHEBI:57457"/>
        <dbReference type="ChEBI" id="CHEBI:456216"/>
        <dbReference type="EC" id="6.3.3.2"/>
    </reaction>
</comment>
<evidence type="ECO:0000256" key="3">
    <source>
        <dbReference type="ARBA" id="ARBA00022840"/>
    </source>
</evidence>
<comment type="similarity">
    <text evidence="1 4">Belongs to the 5-formyltetrahydrofolate cyclo-ligase family.</text>
</comment>
<dbReference type="GO" id="GO:0030272">
    <property type="term" value="F:5-formyltetrahydrofolate cyclo-ligase activity"/>
    <property type="evidence" value="ECO:0007669"/>
    <property type="project" value="UniProtKB-EC"/>
</dbReference>
<dbReference type="PANTHER" id="PTHR23407:SF1">
    <property type="entry name" value="5-FORMYLTETRAHYDROFOLATE CYCLO-LIGASE"/>
    <property type="match status" value="1"/>
</dbReference>
<gene>
    <name evidence="5" type="ORF">H9X81_00600</name>
</gene>
<dbReference type="Pfam" id="PF01812">
    <property type="entry name" value="5-FTHF_cyc-lig"/>
    <property type="match status" value="1"/>
</dbReference>
<comment type="caution">
    <text evidence="5">The sequence shown here is derived from an EMBL/GenBank/DDBJ whole genome shotgun (WGS) entry which is preliminary data.</text>
</comment>
<proteinExistence type="inferred from homology"/>
<dbReference type="Proteomes" id="UP000724149">
    <property type="component" value="Unassembled WGS sequence"/>
</dbReference>
<dbReference type="PIRSF" id="PIRSF006806">
    <property type="entry name" value="FTHF_cligase"/>
    <property type="match status" value="1"/>
</dbReference>